<accession>A0A939P9T7</accession>
<keyword evidence="2" id="KW-1185">Reference proteome</keyword>
<proteinExistence type="predicted"/>
<gene>
    <name evidence="1" type="ORF">J4573_16285</name>
</gene>
<dbReference type="EMBL" id="JAGEOJ010000006">
    <property type="protein sequence ID" value="MBO2448661.1"/>
    <property type="molecule type" value="Genomic_DNA"/>
</dbReference>
<dbReference type="AlphaFoldDB" id="A0A939P9T7"/>
<organism evidence="1 2">
    <name type="scientific">Actinomadura barringtoniae</name>
    <dbReference type="NCBI Taxonomy" id="1427535"/>
    <lineage>
        <taxon>Bacteria</taxon>
        <taxon>Bacillati</taxon>
        <taxon>Actinomycetota</taxon>
        <taxon>Actinomycetes</taxon>
        <taxon>Streptosporangiales</taxon>
        <taxon>Thermomonosporaceae</taxon>
        <taxon>Actinomadura</taxon>
    </lineage>
</organism>
<name>A0A939P9T7_9ACTN</name>
<sequence length="100" mass="10777">MLDEENAGQRLIEEMWPAVIAYTVAFTTQALGRPTERHPLTPVMQSLDDLDGHWAELGSTLDQSAVTDTLLAGIEVTAARCSENIPKPSLSLWAGGEGGR</sequence>
<comment type="caution">
    <text evidence="1">The sequence shown here is derived from an EMBL/GenBank/DDBJ whole genome shotgun (WGS) entry which is preliminary data.</text>
</comment>
<dbReference type="Proteomes" id="UP000669179">
    <property type="component" value="Unassembled WGS sequence"/>
</dbReference>
<evidence type="ECO:0000313" key="2">
    <source>
        <dbReference type="Proteomes" id="UP000669179"/>
    </source>
</evidence>
<reference evidence="1" key="1">
    <citation type="submission" date="2021-03" db="EMBL/GenBank/DDBJ databases">
        <authorList>
            <person name="Kanchanasin P."/>
            <person name="Saeng-In P."/>
            <person name="Phongsopitanun W."/>
            <person name="Yuki M."/>
            <person name="Kudo T."/>
            <person name="Ohkuma M."/>
            <person name="Tanasupawat S."/>
        </authorList>
    </citation>
    <scope>NUCLEOTIDE SEQUENCE</scope>
    <source>
        <strain evidence="1">GKU 128</strain>
    </source>
</reference>
<evidence type="ECO:0000313" key="1">
    <source>
        <dbReference type="EMBL" id="MBO2448661.1"/>
    </source>
</evidence>
<dbReference type="RefSeq" id="WP_208256323.1">
    <property type="nucleotide sequence ID" value="NZ_JAGEOJ010000006.1"/>
</dbReference>
<protein>
    <submittedName>
        <fullName evidence="1">Uncharacterized protein</fullName>
    </submittedName>
</protein>